<feature type="region of interest" description="Disordered" evidence="1">
    <location>
        <begin position="19"/>
        <end position="42"/>
    </location>
</feature>
<reference evidence="3" key="1">
    <citation type="submission" date="2021-01" db="EMBL/GenBank/DDBJ databases">
        <authorList>
            <person name="Bezrukov I."/>
        </authorList>
    </citation>
    <scope>NUCLEOTIDE SEQUENCE</scope>
</reference>
<accession>A0A8S1ZV93</accession>
<proteinExistence type="predicted"/>
<keyword evidence="2" id="KW-0472">Membrane</keyword>
<name>A0A8S1ZV93_ARAAE</name>
<organism evidence="3 4">
    <name type="scientific">Arabidopsis arenosa</name>
    <name type="common">Sand rock-cress</name>
    <name type="synonym">Cardaminopsis arenosa</name>
    <dbReference type="NCBI Taxonomy" id="38785"/>
    <lineage>
        <taxon>Eukaryota</taxon>
        <taxon>Viridiplantae</taxon>
        <taxon>Streptophyta</taxon>
        <taxon>Embryophyta</taxon>
        <taxon>Tracheophyta</taxon>
        <taxon>Spermatophyta</taxon>
        <taxon>Magnoliopsida</taxon>
        <taxon>eudicotyledons</taxon>
        <taxon>Gunneridae</taxon>
        <taxon>Pentapetalae</taxon>
        <taxon>rosids</taxon>
        <taxon>malvids</taxon>
        <taxon>Brassicales</taxon>
        <taxon>Brassicaceae</taxon>
        <taxon>Camelineae</taxon>
        <taxon>Arabidopsis</taxon>
    </lineage>
</organism>
<protein>
    <submittedName>
        <fullName evidence="3">Uncharacterized protein</fullName>
    </submittedName>
</protein>
<evidence type="ECO:0000256" key="2">
    <source>
        <dbReference type="SAM" id="Phobius"/>
    </source>
</evidence>
<evidence type="ECO:0000313" key="4">
    <source>
        <dbReference type="Proteomes" id="UP000682877"/>
    </source>
</evidence>
<feature type="compositionally biased region" description="Low complexity" evidence="1">
    <location>
        <begin position="24"/>
        <end position="36"/>
    </location>
</feature>
<feature type="transmembrane region" description="Helical" evidence="2">
    <location>
        <begin position="51"/>
        <end position="72"/>
    </location>
</feature>
<keyword evidence="2" id="KW-1133">Transmembrane helix</keyword>
<keyword evidence="4" id="KW-1185">Reference proteome</keyword>
<dbReference type="AlphaFoldDB" id="A0A8S1ZV93"/>
<evidence type="ECO:0000256" key="1">
    <source>
        <dbReference type="SAM" id="MobiDB-lite"/>
    </source>
</evidence>
<gene>
    <name evidence="3" type="ORF">AARE701A_LOCUS6878</name>
</gene>
<sequence>MAPNNNLRSVIAQCRHLSTRSRRNVSSSRSNNGNNNEGRRRVMDSGDGFNYVNGFLSSLTYGNLAFGGWAIIELLEFRRTMMRDVEERNRRLGVRGEPPEILLEMGARFLVQGTGVTLGWISGYYLYGGQLEKYEEKRQQIVMDVFGNPAEIEDLRKKMWPELRKMAWFRSLDKKWSDYKSKS</sequence>
<keyword evidence="2" id="KW-0812">Transmembrane</keyword>
<dbReference type="EMBL" id="LR999453">
    <property type="protein sequence ID" value="CAE5966846.1"/>
    <property type="molecule type" value="Genomic_DNA"/>
</dbReference>
<dbReference type="Proteomes" id="UP000682877">
    <property type="component" value="Chromosome 3"/>
</dbReference>
<evidence type="ECO:0000313" key="3">
    <source>
        <dbReference type="EMBL" id="CAE5966846.1"/>
    </source>
</evidence>